<dbReference type="InterPro" id="IPR036047">
    <property type="entry name" value="F-box-like_dom_sf"/>
</dbReference>
<dbReference type="Proteomes" id="UP001642260">
    <property type="component" value="Unassembled WGS sequence"/>
</dbReference>
<dbReference type="SUPFAM" id="SSF81383">
    <property type="entry name" value="F-box domain"/>
    <property type="match status" value="1"/>
</dbReference>
<dbReference type="InterPro" id="IPR032675">
    <property type="entry name" value="LRR_dom_sf"/>
</dbReference>
<dbReference type="Pfam" id="PF24758">
    <property type="entry name" value="LRR_At5g56370"/>
    <property type="match status" value="1"/>
</dbReference>
<dbReference type="PROSITE" id="PS50181">
    <property type="entry name" value="FBOX"/>
    <property type="match status" value="1"/>
</dbReference>
<protein>
    <recommendedName>
        <fullName evidence="1">F-box domain-containing protein</fullName>
    </recommendedName>
</protein>
<dbReference type="Gene3D" id="1.20.1280.50">
    <property type="match status" value="1"/>
</dbReference>
<comment type="caution">
    <text evidence="2">The sequence shown here is derived from an EMBL/GenBank/DDBJ whole genome shotgun (WGS) entry which is preliminary data.</text>
</comment>
<proteinExistence type="predicted"/>
<dbReference type="AlphaFoldDB" id="A0ABC8JFN9"/>
<dbReference type="EMBL" id="CAKOAT010087711">
    <property type="protein sequence ID" value="CAH8318977.1"/>
    <property type="molecule type" value="Genomic_DNA"/>
</dbReference>
<organism evidence="2 3">
    <name type="scientific">Eruca vesicaria subsp. sativa</name>
    <name type="common">Garden rocket</name>
    <name type="synonym">Eruca sativa</name>
    <dbReference type="NCBI Taxonomy" id="29727"/>
    <lineage>
        <taxon>Eukaryota</taxon>
        <taxon>Viridiplantae</taxon>
        <taxon>Streptophyta</taxon>
        <taxon>Embryophyta</taxon>
        <taxon>Tracheophyta</taxon>
        <taxon>Spermatophyta</taxon>
        <taxon>Magnoliopsida</taxon>
        <taxon>eudicotyledons</taxon>
        <taxon>Gunneridae</taxon>
        <taxon>Pentapetalae</taxon>
        <taxon>rosids</taxon>
        <taxon>malvids</taxon>
        <taxon>Brassicales</taxon>
        <taxon>Brassicaceae</taxon>
        <taxon>Brassiceae</taxon>
        <taxon>Eruca</taxon>
    </lineage>
</organism>
<keyword evidence="3" id="KW-1185">Reference proteome</keyword>
<feature type="domain" description="F-box" evidence="1">
    <location>
        <begin position="23"/>
        <end position="70"/>
    </location>
</feature>
<name>A0ABC8JFN9_ERUVS</name>
<dbReference type="InterPro" id="IPR001810">
    <property type="entry name" value="F-box_dom"/>
</dbReference>
<evidence type="ECO:0000313" key="2">
    <source>
        <dbReference type="EMBL" id="CAH8318977.1"/>
    </source>
</evidence>
<dbReference type="SMART" id="SM00256">
    <property type="entry name" value="FBOX"/>
    <property type="match status" value="1"/>
</dbReference>
<evidence type="ECO:0000259" key="1">
    <source>
        <dbReference type="PROSITE" id="PS50181"/>
    </source>
</evidence>
<gene>
    <name evidence="2" type="ORF">ERUC_LOCUS8348</name>
</gene>
<reference evidence="2 3" key="1">
    <citation type="submission" date="2022-03" db="EMBL/GenBank/DDBJ databases">
        <authorList>
            <person name="Macdonald S."/>
            <person name="Ahmed S."/>
            <person name="Newling K."/>
        </authorList>
    </citation>
    <scope>NUCLEOTIDE SEQUENCE [LARGE SCALE GENOMIC DNA]</scope>
</reference>
<dbReference type="InterPro" id="IPR055411">
    <property type="entry name" value="LRR_FXL15/At3g58940/PEG3-like"/>
</dbReference>
<evidence type="ECO:0000313" key="3">
    <source>
        <dbReference type="Proteomes" id="UP001642260"/>
    </source>
</evidence>
<dbReference type="InterPro" id="IPR044997">
    <property type="entry name" value="F-box_plant"/>
</dbReference>
<accession>A0ABC8JFN9</accession>
<dbReference type="PANTHER" id="PTHR32153">
    <property type="entry name" value="OJ000223_09.16 PROTEIN"/>
    <property type="match status" value="1"/>
</dbReference>
<dbReference type="Gene3D" id="3.80.10.10">
    <property type="entry name" value="Ribonuclease Inhibitor"/>
    <property type="match status" value="1"/>
</dbReference>
<dbReference type="SUPFAM" id="SSF52047">
    <property type="entry name" value="RNI-like"/>
    <property type="match status" value="1"/>
</dbReference>
<sequence length="469" mass="52676">MDRSIPSSDVEGEMIHADVVNGLDCISKLPNDVLLKVLSKLSMDEVLRTSVLSKRWLDVWKETSHIYLDMRRIANAEILLPQVSHQAARSVTKIIKDHRGHLERCTIYHDSLQCEDGVFESWIQSLVNVKHITHLKLVNLFGYVSANTRPNATLDLPPKSFSHPDLISLFLDKYNLEAPHAFDSCWSLKELRLINIFAETEVLNAVLVSCPSLVVLALRSVFHKNSGTMKIENPNLKFLFLSCDGIEGLNVSSPDLDILSIEYLSCDEENCVTASPRLHSHRNYWAAGCCFPHTSYNLSCAYQGEESIAHKIMLSGTIEYCMTTLSLMSVSVDLTNAKEVKMLREVLAAWPKGMGEVEFVLKDNDAAREESVSPIGKTRNTIWEETKLFPSAEFHVDRVYLSNFSGSKEEFALASSMITHGTVIHKMVIRPSSSSTTKKLEIIAGIKELMELPKCGKYLRITCLSPSLW</sequence>
<dbReference type="Pfam" id="PF00646">
    <property type="entry name" value="F-box"/>
    <property type="match status" value="1"/>
</dbReference>